<dbReference type="AlphaFoldDB" id="A0A3M7Q5R3"/>
<keyword evidence="2" id="KW-1185">Reference proteome</keyword>
<accession>A0A3M7Q5R3</accession>
<reference evidence="1 2" key="1">
    <citation type="journal article" date="2018" name="Sci. Rep.">
        <title>Genomic signatures of local adaptation to the degree of environmental predictability in rotifers.</title>
        <authorList>
            <person name="Franch-Gras L."/>
            <person name="Hahn C."/>
            <person name="Garcia-Roger E.M."/>
            <person name="Carmona M.J."/>
            <person name="Serra M."/>
            <person name="Gomez A."/>
        </authorList>
    </citation>
    <scope>NUCLEOTIDE SEQUENCE [LARGE SCALE GENOMIC DNA]</scope>
    <source>
        <strain evidence="1">HYR1</strain>
    </source>
</reference>
<dbReference type="EMBL" id="REGN01007450">
    <property type="protein sequence ID" value="RNA06275.1"/>
    <property type="molecule type" value="Genomic_DNA"/>
</dbReference>
<evidence type="ECO:0000313" key="2">
    <source>
        <dbReference type="Proteomes" id="UP000276133"/>
    </source>
</evidence>
<comment type="caution">
    <text evidence="1">The sequence shown here is derived from an EMBL/GenBank/DDBJ whole genome shotgun (WGS) entry which is preliminary data.</text>
</comment>
<dbReference type="Proteomes" id="UP000276133">
    <property type="component" value="Unassembled WGS sequence"/>
</dbReference>
<name>A0A3M7Q5R3_BRAPC</name>
<feature type="non-terminal residue" evidence="1">
    <location>
        <position position="87"/>
    </location>
</feature>
<dbReference type="OrthoDB" id="6262682at2759"/>
<sequence length="87" mass="10262">MSERYVGTGLSHSVPLTVRLVEEYNKGFESRYIEYPTPLLRYNYISNRVVNDWNSLPERVVEETSLNSFKAKLDDWFRTNERSNGVK</sequence>
<gene>
    <name evidence="1" type="ORF">BpHYR1_053742</name>
</gene>
<evidence type="ECO:0000313" key="1">
    <source>
        <dbReference type="EMBL" id="RNA06275.1"/>
    </source>
</evidence>
<organism evidence="1 2">
    <name type="scientific">Brachionus plicatilis</name>
    <name type="common">Marine rotifer</name>
    <name type="synonym">Brachionus muelleri</name>
    <dbReference type="NCBI Taxonomy" id="10195"/>
    <lineage>
        <taxon>Eukaryota</taxon>
        <taxon>Metazoa</taxon>
        <taxon>Spiralia</taxon>
        <taxon>Gnathifera</taxon>
        <taxon>Rotifera</taxon>
        <taxon>Eurotatoria</taxon>
        <taxon>Monogononta</taxon>
        <taxon>Pseudotrocha</taxon>
        <taxon>Ploima</taxon>
        <taxon>Brachionidae</taxon>
        <taxon>Brachionus</taxon>
    </lineage>
</organism>
<protein>
    <recommendedName>
        <fullName evidence="3">RNA-directed DNA polymerase from mobile element jockey-like</fullName>
    </recommendedName>
</protein>
<evidence type="ECO:0008006" key="3">
    <source>
        <dbReference type="Google" id="ProtNLM"/>
    </source>
</evidence>
<proteinExistence type="predicted"/>